<dbReference type="Proteomes" id="UP001500185">
    <property type="component" value="Unassembled WGS sequence"/>
</dbReference>
<protein>
    <submittedName>
        <fullName evidence="1">Uncharacterized protein</fullName>
    </submittedName>
</protein>
<reference evidence="1 2" key="1">
    <citation type="journal article" date="2019" name="Int. J. Syst. Evol. Microbiol.">
        <title>The Global Catalogue of Microorganisms (GCM) 10K type strain sequencing project: providing services to taxonomists for standard genome sequencing and annotation.</title>
        <authorList>
            <consortium name="The Broad Institute Genomics Platform"/>
            <consortium name="The Broad Institute Genome Sequencing Center for Infectious Disease"/>
            <person name="Wu L."/>
            <person name="Ma J."/>
        </authorList>
    </citation>
    <scope>NUCLEOTIDE SEQUENCE [LARGE SCALE GENOMIC DNA]</scope>
    <source>
        <strain evidence="1 2">JCM 16231</strain>
    </source>
</reference>
<proteinExistence type="predicted"/>
<evidence type="ECO:0000313" key="1">
    <source>
        <dbReference type="EMBL" id="GAA0751522.1"/>
    </source>
</evidence>
<evidence type="ECO:0000313" key="2">
    <source>
        <dbReference type="Proteomes" id="UP001500185"/>
    </source>
</evidence>
<accession>A0ABN1K0U5</accession>
<gene>
    <name evidence="1" type="ORF">GCM10009433_01630</name>
</gene>
<keyword evidence="2" id="KW-1185">Reference proteome</keyword>
<dbReference type="EMBL" id="BAAAGG010000002">
    <property type="protein sequence ID" value="GAA0751522.1"/>
    <property type="molecule type" value="Genomic_DNA"/>
</dbReference>
<organism evidence="1 2">
    <name type="scientific">Psychroflexus lacisalsi</name>
    <dbReference type="NCBI Taxonomy" id="503928"/>
    <lineage>
        <taxon>Bacteria</taxon>
        <taxon>Pseudomonadati</taxon>
        <taxon>Bacteroidota</taxon>
        <taxon>Flavobacteriia</taxon>
        <taxon>Flavobacteriales</taxon>
        <taxon>Flavobacteriaceae</taxon>
        <taxon>Psychroflexus</taxon>
    </lineage>
</organism>
<sequence>MTLSLSSFTNQSEILEYNSCLDEAIAYGEFMDGYNGITAGGHAFDYARTFCN</sequence>
<name>A0ABN1K0U5_9FLAO</name>
<comment type="caution">
    <text evidence="1">The sequence shown here is derived from an EMBL/GenBank/DDBJ whole genome shotgun (WGS) entry which is preliminary data.</text>
</comment>